<dbReference type="EMBL" id="JHEG02000048">
    <property type="protein sequence ID" value="KIE10800.1"/>
    <property type="molecule type" value="Genomic_DNA"/>
</dbReference>
<sequence>MRRQFLTAGLALFSSIMVAALADPIQSSNMIQNSHPINRLYVFGDSLSDVGNVYHASGKIYPPNPPYFEGRYSNGSVWVEYLSSKLALTPEQNANFAYGGATTGNGSVNGIPGVLAQVQAFTKVHQEVNPNALYVLWAGANDYLYGGANPTLTVSNLSKAIESLSKMGAKKIMVANLPDLGKVPATRTSANSTTLTSFAIAHNQSLAKSVEDLQQKLGSDTHIAILDIYSLYQEATKHPARFGLTNVTNACSNNLAICDNPDKYLFWDGIHPTTTAHRIIAEAALKVLKNEFSFSATTAQPLS</sequence>
<dbReference type="PANTHER" id="PTHR45648">
    <property type="entry name" value="GDSL LIPASE/ACYLHYDROLASE FAMILY PROTEIN (AFU_ORTHOLOGUE AFUA_4G14700)"/>
    <property type="match status" value="1"/>
</dbReference>
<comment type="caution">
    <text evidence="3">The sequence shown here is derived from an EMBL/GenBank/DDBJ whole genome shotgun (WGS) entry which is preliminary data.</text>
</comment>
<dbReference type="SUPFAM" id="SSF52266">
    <property type="entry name" value="SGNH hydrolase"/>
    <property type="match status" value="1"/>
</dbReference>
<accession>A0A0C1RF63</accession>
<dbReference type="Pfam" id="PF00657">
    <property type="entry name" value="Lipase_GDSL"/>
    <property type="match status" value="1"/>
</dbReference>
<feature type="chain" id="PRO_5002138013" evidence="2">
    <location>
        <begin position="23"/>
        <end position="303"/>
    </location>
</feature>
<organism evidence="3">
    <name type="scientific">Tolypothrix bouteillei VB521301</name>
    <dbReference type="NCBI Taxonomy" id="1479485"/>
    <lineage>
        <taxon>Bacteria</taxon>
        <taxon>Bacillati</taxon>
        <taxon>Cyanobacteriota</taxon>
        <taxon>Cyanophyceae</taxon>
        <taxon>Nostocales</taxon>
        <taxon>Tolypothrichaceae</taxon>
        <taxon>Tolypothrix</taxon>
    </lineage>
</organism>
<dbReference type="CDD" id="cd01846">
    <property type="entry name" value="fatty_acyltransferase_like"/>
    <property type="match status" value="1"/>
</dbReference>
<dbReference type="PANTHER" id="PTHR45648:SF22">
    <property type="entry name" value="GDSL LIPASE_ACYLHYDROLASE FAMILY PROTEIN (AFU_ORTHOLOGUE AFUA_4G14700)"/>
    <property type="match status" value="1"/>
</dbReference>
<dbReference type="STRING" id="1479485.DA73_0220165"/>
<dbReference type="RefSeq" id="WP_038080671.1">
    <property type="nucleotide sequence ID" value="NZ_JHEG04000001.1"/>
</dbReference>
<evidence type="ECO:0000256" key="1">
    <source>
        <dbReference type="ARBA" id="ARBA00022801"/>
    </source>
</evidence>
<protein>
    <submittedName>
        <fullName evidence="3">GDSL family lipase</fullName>
    </submittedName>
</protein>
<dbReference type="AlphaFoldDB" id="A0A0C1RF63"/>
<dbReference type="InterPro" id="IPR001087">
    <property type="entry name" value="GDSL"/>
</dbReference>
<keyword evidence="2" id="KW-0732">Signal</keyword>
<gene>
    <name evidence="3" type="ORF">DA73_0220165</name>
</gene>
<dbReference type="GO" id="GO:0016788">
    <property type="term" value="F:hydrolase activity, acting on ester bonds"/>
    <property type="evidence" value="ECO:0007669"/>
    <property type="project" value="InterPro"/>
</dbReference>
<feature type="signal peptide" evidence="2">
    <location>
        <begin position="1"/>
        <end position="22"/>
    </location>
</feature>
<keyword evidence="1" id="KW-0378">Hydrolase</keyword>
<dbReference type="Gene3D" id="3.40.50.1110">
    <property type="entry name" value="SGNH hydrolase"/>
    <property type="match status" value="1"/>
</dbReference>
<reference evidence="3" key="1">
    <citation type="journal article" date="2015" name="Genome Announc.">
        <title>Draft Genome Sequence of Tolypothrix boutellei Strain VB521301.</title>
        <authorList>
            <person name="Chandrababunaidu M.M."/>
            <person name="Singh D."/>
            <person name="Sen D."/>
            <person name="Bhan S."/>
            <person name="Das S."/>
            <person name="Gupta A."/>
            <person name="Adhikary S.P."/>
            <person name="Tripathy S."/>
        </authorList>
    </citation>
    <scope>NUCLEOTIDE SEQUENCE</scope>
    <source>
        <strain evidence="3">VB521301</strain>
    </source>
</reference>
<evidence type="ECO:0000256" key="2">
    <source>
        <dbReference type="SAM" id="SignalP"/>
    </source>
</evidence>
<evidence type="ECO:0000313" key="3">
    <source>
        <dbReference type="EMBL" id="KIE10800.1"/>
    </source>
</evidence>
<dbReference type="InterPro" id="IPR036514">
    <property type="entry name" value="SGNH_hydro_sf"/>
</dbReference>
<name>A0A0C1RF63_9CYAN</name>
<dbReference type="InterPro" id="IPR051058">
    <property type="entry name" value="GDSL_Est/Lipase"/>
</dbReference>
<proteinExistence type="predicted"/>